<dbReference type="PANTHER" id="PTHR19969">
    <property type="entry name" value="SH2-SH3 ADAPTOR PROTEIN-RELATED"/>
    <property type="match status" value="1"/>
</dbReference>
<feature type="domain" description="SH2" evidence="3">
    <location>
        <begin position="13"/>
        <end position="60"/>
    </location>
</feature>
<dbReference type="GO" id="GO:0016477">
    <property type="term" value="P:cell migration"/>
    <property type="evidence" value="ECO:0007669"/>
    <property type="project" value="TreeGrafter"/>
</dbReference>
<dbReference type="InterPro" id="IPR036860">
    <property type="entry name" value="SH2_dom_sf"/>
</dbReference>
<keyword evidence="1 2" id="KW-0727">SH2 domain</keyword>
<dbReference type="AlphaFoldDB" id="A0A8C9F0F3"/>
<dbReference type="Pfam" id="PF00017">
    <property type="entry name" value="SH2"/>
    <property type="match status" value="1"/>
</dbReference>
<protein>
    <recommendedName>
        <fullName evidence="3">SH2 domain-containing protein</fullName>
    </recommendedName>
</protein>
<dbReference type="GO" id="GO:0030971">
    <property type="term" value="F:receptor tyrosine kinase binding"/>
    <property type="evidence" value="ECO:0007669"/>
    <property type="project" value="TreeGrafter"/>
</dbReference>
<keyword evidence="5" id="KW-1185">Reference proteome</keyword>
<sequence length="70" mass="8421">MDRHVLLCFSFRWYHGKLDRTIAEERLRQAGKPGSYLIRESDRRPGSFVLSFLKQNETQHQKRDACLQLW</sequence>
<name>A0A8C9F0F3_PAVCR</name>
<evidence type="ECO:0000313" key="5">
    <source>
        <dbReference type="Proteomes" id="UP000694428"/>
    </source>
</evidence>
<dbReference type="GO" id="GO:0007167">
    <property type="term" value="P:enzyme-linked receptor protein signaling pathway"/>
    <property type="evidence" value="ECO:0007669"/>
    <property type="project" value="TreeGrafter"/>
</dbReference>
<dbReference type="Gene3D" id="3.30.505.10">
    <property type="entry name" value="SH2 domain"/>
    <property type="match status" value="1"/>
</dbReference>
<dbReference type="InterPro" id="IPR000980">
    <property type="entry name" value="SH2"/>
</dbReference>
<dbReference type="InterPro" id="IPR051184">
    <property type="entry name" value="Tyrosine-phos_adapter"/>
</dbReference>
<dbReference type="GO" id="GO:0005737">
    <property type="term" value="C:cytoplasm"/>
    <property type="evidence" value="ECO:0007669"/>
    <property type="project" value="TreeGrafter"/>
</dbReference>
<dbReference type="PANTHER" id="PTHR19969:SF19">
    <property type="entry name" value="SH2 DOMAIN-CONTAINING PROTEIN"/>
    <property type="match status" value="1"/>
</dbReference>
<evidence type="ECO:0000313" key="4">
    <source>
        <dbReference type="Ensembl" id="ENSPSTP00000007047.1"/>
    </source>
</evidence>
<dbReference type="Ensembl" id="ENSPSTT00000007398.1">
    <property type="protein sequence ID" value="ENSPSTP00000007047.1"/>
    <property type="gene ID" value="ENSPSTG00000004994.1"/>
</dbReference>
<reference evidence="4" key="1">
    <citation type="submission" date="2025-08" db="UniProtKB">
        <authorList>
            <consortium name="Ensembl"/>
        </authorList>
    </citation>
    <scope>IDENTIFICATION</scope>
</reference>
<proteinExistence type="predicted"/>
<dbReference type="PRINTS" id="PR00401">
    <property type="entry name" value="SH2DOMAIN"/>
</dbReference>
<dbReference type="SUPFAM" id="SSF55550">
    <property type="entry name" value="SH2 domain"/>
    <property type="match status" value="1"/>
</dbReference>
<accession>A0A8C9F0F3</accession>
<evidence type="ECO:0000259" key="3">
    <source>
        <dbReference type="PROSITE" id="PS50001"/>
    </source>
</evidence>
<dbReference type="GO" id="GO:0035591">
    <property type="term" value="F:signaling adaptor activity"/>
    <property type="evidence" value="ECO:0007669"/>
    <property type="project" value="TreeGrafter"/>
</dbReference>
<organism evidence="4 5">
    <name type="scientific">Pavo cristatus</name>
    <name type="common">Indian peafowl</name>
    <name type="synonym">Blue peafowl</name>
    <dbReference type="NCBI Taxonomy" id="9049"/>
    <lineage>
        <taxon>Eukaryota</taxon>
        <taxon>Metazoa</taxon>
        <taxon>Chordata</taxon>
        <taxon>Craniata</taxon>
        <taxon>Vertebrata</taxon>
        <taxon>Euteleostomi</taxon>
        <taxon>Archelosauria</taxon>
        <taxon>Archosauria</taxon>
        <taxon>Dinosauria</taxon>
        <taxon>Saurischia</taxon>
        <taxon>Theropoda</taxon>
        <taxon>Coelurosauria</taxon>
        <taxon>Aves</taxon>
        <taxon>Neognathae</taxon>
        <taxon>Galloanserae</taxon>
        <taxon>Galliformes</taxon>
        <taxon>Phasianidae</taxon>
        <taxon>Phasianinae</taxon>
        <taxon>Pavo</taxon>
    </lineage>
</organism>
<reference evidence="4" key="2">
    <citation type="submission" date="2025-09" db="UniProtKB">
        <authorList>
            <consortium name="Ensembl"/>
        </authorList>
    </citation>
    <scope>IDENTIFICATION</scope>
</reference>
<evidence type="ECO:0000256" key="1">
    <source>
        <dbReference type="ARBA" id="ARBA00022999"/>
    </source>
</evidence>
<dbReference type="Proteomes" id="UP000694428">
    <property type="component" value="Unplaced"/>
</dbReference>
<dbReference type="PROSITE" id="PS50001">
    <property type="entry name" value="SH2"/>
    <property type="match status" value="1"/>
</dbReference>
<evidence type="ECO:0000256" key="2">
    <source>
        <dbReference type="PROSITE-ProRule" id="PRU00191"/>
    </source>
</evidence>